<evidence type="ECO:0000313" key="3">
    <source>
        <dbReference type="Proteomes" id="UP000019763"/>
    </source>
</evidence>
<sequence length="61" mass="6448">MTIPCDGVGEDSKGEAVKEEAGTSEQGAKEEASSKSGSAGVDEVRFPKKALYRQRAVRSTM</sequence>
<dbReference type="EMBL" id="AFNH02000579">
    <property type="protein sequence ID" value="EZG66710.1"/>
    <property type="molecule type" value="Genomic_DNA"/>
</dbReference>
<accession>A0A023B6S8</accession>
<feature type="non-terminal residue" evidence="2">
    <location>
        <position position="61"/>
    </location>
</feature>
<proteinExistence type="predicted"/>
<gene>
    <name evidence="2" type="ORF">GNI_077160</name>
</gene>
<reference evidence="2" key="1">
    <citation type="submission" date="2013-12" db="EMBL/GenBank/DDBJ databases">
        <authorList>
            <person name="Omoto C.K."/>
            <person name="Sibley D."/>
            <person name="Venepally P."/>
            <person name="Hadjithomas M."/>
            <person name="Karamycheva S."/>
            <person name="Brunk B."/>
            <person name="Roos D."/>
            <person name="Caler E."/>
            <person name="Lorenzi H."/>
        </authorList>
    </citation>
    <scope>NUCLEOTIDE SEQUENCE</scope>
</reference>
<dbReference type="GeneID" id="22912801"/>
<keyword evidence="3" id="KW-1185">Reference proteome</keyword>
<evidence type="ECO:0000313" key="2">
    <source>
        <dbReference type="EMBL" id="EZG66710.1"/>
    </source>
</evidence>
<dbReference type="RefSeq" id="XP_011130515.1">
    <property type="nucleotide sequence ID" value="XM_011132213.1"/>
</dbReference>
<feature type="compositionally biased region" description="Basic and acidic residues" evidence="1">
    <location>
        <begin position="10"/>
        <end position="33"/>
    </location>
</feature>
<organism evidence="2 3">
    <name type="scientific">Gregarina niphandrodes</name>
    <name type="common">Septate eugregarine</name>
    <dbReference type="NCBI Taxonomy" id="110365"/>
    <lineage>
        <taxon>Eukaryota</taxon>
        <taxon>Sar</taxon>
        <taxon>Alveolata</taxon>
        <taxon>Apicomplexa</taxon>
        <taxon>Conoidasida</taxon>
        <taxon>Gregarinasina</taxon>
        <taxon>Eugregarinorida</taxon>
        <taxon>Gregarinidae</taxon>
        <taxon>Gregarina</taxon>
    </lineage>
</organism>
<comment type="caution">
    <text evidence="2">The sequence shown here is derived from an EMBL/GenBank/DDBJ whole genome shotgun (WGS) entry which is preliminary data.</text>
</comment>
<feature type="region of interest" description="Disordered" evidence="1">
    <location>
        <begin position="1"/>
        <end position="48"/>
    </location>
</feature>
<protein>
    <submittedName>
        <fullName evidence="2">Uncharacterized protein</fullName>
    </submittedName>
</protein>
<dbReference type="VEuPathDB" id="CryptoDB:GNI_077160"/>
<name>A0A023B6S8_GRENI</name>
<dbReference type="AlphaFoldDB" id="A0A023B6S8"/>
<dbReference type="Proteomes" id="UP000019763">
    <property type="component" value="Unassembled WGS sequence"/>
</dbReference>
<evidence type="ECO:0000256" key="1">
    <source>
        <dbReference type="SAM" id="MobiDB-lite"/>
    </source>
</evidence>